<evidence type="ECO:0000313" key="1">
    <source>
        <dbReference type="EMBL" id="KAJ3541036.1"/>
    </source>
</evidence>
<reference evidence="1" key="1">
    <citation type="submission" date="2022-08" db="EMBL/GenBank/DDBJ databases">
        <title>Genome Sequence of Fusarium decemcellulare.</title>
        <authorList>
            <person name="Buettner E."/>
        </authorList>
    </citation>
    <scope>NUCLEOTIDE SEQUENCE</scope>
    <source>
        <strain evidence="1">Babe19</strain>
    </source>
</reference>
<proteinExistence type="predicted"/>
<gene>
    <name evidence="1" type="ORF">NM208_g4791</name>
</gene>
<dbReference type="Proteomes" id="UP001148629">
    <property type="component" value="Unassembled WGS sequence"/>
</dbReference>
<evidence type="ECO:0000313" key="2">
    <source>
        <dbReference type="Proteomes" id="UP001148629"/>
    </source>
</evidence>
<sequence length="785" mass="88441">MQQTRATIPVCHVCGRTFARTEHLRRHERTHTKEKPYRCPCGRSFSRRDLLTRHNRLSHDGQLPTQQSSTSSVQISPSSGLPMISSHYTTDQTPSSASIDVVDTQSSLQPETSRLDLGSSCIENMHNLSEFLNTVGFDLDLDFEPWDPQISSQGGDAETDMGSLPTDIDTSPTMADTSTSATYLSPESLAHSNNAQDQWLFSHDTDSEESPAREGRISTSVTPQPSDQSTDGYQRIKTFTQPWKITEHQRMDFQGHLEPYSSALEGFIVPSRVTMSRYIAGYVEGFAHHHPIIHIPTFSITNYNESPELVMAIMAIGAQYRYEHLGGVALYRASRAIIFHRRELYQRDHQTGHRNINASSPEASQGSSPIPHPFGAETLGTLLLLAKFASWQRDERLVEEAIEYQYLLAKHARECGLSETEADDGDDWRVWARTEAHRRIKLSVFCFLNLQSLTFQTPPVLMSTEVHLRLPTSCKEWTAADPESWKSQKAKALPLVDFQEALVQLLQTSHRPSVKVTSPFGNYILIHAILQRITITRQLSVQQDGDICPPLEGTAHFRIILDRWKDAWHRAPESILDLKNPKDSLSWSAMSLLGLAHIRTLFDIERRHQLRPPGEPRKVAAEAYRCCSPGRGPHLTQALLHAAHVLNIPVQLGVSYLSKCQAYMWSIQHCICYFECTVFLSKWLWTLSDCNPSDLDASERQLIGWIWAIVFEAQVSIQAAGNTLLLSSHPEWQGENTCDALRCLAIGAVEIHAQMFSQSNSVWPLMRIIGQSLEEYTALLKAGLE</sequence>
<accession>A0ACC1SJD4</accession>
<keyword evidence="2" id="KW-1185">Reference proteome</keyword>
<protein>
    <submittedName>
        <fullName evidence="1">Uncharacterized protein</fullName>
    </submittedName>
</protein>
<organism evidence="1 2">
    <name type="scientific">Fusarium decemcellulare</name>
    <dbReference type="NCBI Taxonomy" id="57161"/>
    <lineage>
        <taxon>Eukaryota</taxon>
        <taxon>Fungi</taxon>
        <taxon>Dikarya</taxon>
        <taxon>Ascomycota</taxon>
        <taxon>Pezizomycotina</taxon>
        <taxon>Sordariomycetes</taxon>
        <taxon>Hypocreomycetidae</taxon>
        <taxon>Hypocreales</taxon>
        <taxon>Nectriaceae</taxon>
        <taxon>Fusarium</taxon>
        <taxon>Fusarium decemcellulare species complex</taxon>
    </lineage>
</organism>
<comment type="caution">
    <text evidence="1">The sequence shown here is derived from an EMBL/GenBank/DDBJ whole genome shotgun (WGS) entry which is preliminary data.</text>
</comment>
<name>A0ACC1SJD4_9HYPO</name>
<dbReference type="EMBL" id="JANRMS010000374">
    <property type="protein sequence ID" value="KAJ3541036.1"/>
    <property type="molecule type" value="Genomic_DNA"/>
</dbReference>